<evidence type="ECO:0000256" key="2">
    <source>
        <dbReference type="ARBA" id="ARBA00007400"/>
    </source>
</evidence>
<name>A0A9D9N583_9BACT</name>
<dbReference type="GO" id="GO:0009246">
    <property type="term" value="P:enterobacterial common antigen biosynthetic process"/>
    <property type="evidence" value="ECO:0007669"/>
    <property type="project" value="TreeGrafter"/>
</dbReference>
<proteinExistence type="inferred from homology"/>
<feature type="transmembrane region" description="Helical" evidence="7">
    <location>
        <begin position="250"/>
        <end position="267"/>
    </location>
</feature>
<feature type="transmembrane region" description="Helical" evidence="7">
    <location>
        <begin position="187"/>
        <end position="213"/>
    </location>
</feature>
<dbReference type="PANTHER" id="PTHR40074">
    <property type="entry name" value="O-ACETYLTRANSFERASE WECH"/>
    <property type="match status" value="1"/>
</dbReference>
<protein>
    <submittedName>
        <fullName evidence="9">Acyltransferase</fullName>
    </submittedName>
</protein>
<dbReference type="GO" id="GO:0016413">
    <property type="term" value="F:O-acetyltransferase activity"/>
    <property type="evidence" value="ECO:0007669"/>
    <property type="project" value="TreeGrafter"/>
</dbReference>
<evidence type="ECO:0000313" key="10">
    <source>
        <dbReference type="Proteomes" id="UP000823641"/>
    </source>
</evidence>
<feature type="domain" description="Acyltransferase 3" evidence="8">
    <location>
        <begin position="11"/>
        <end position="335"/>
    </location>
</feature>
<evidence type="ECO:0000256" key="4">
    <source>
        <dbReference type="ARBA" id="ARBA00022692"/>
    </source>
</evidence>
<evidence type="ECO:0000256" key="7">
    <source>
        <dbReference type="SAM" id="Phobius"/>
    </source>
</evidence>
<dbReference type="EMBL" id="JADIMG010000096">
    <property type="protein sequence ID" value="MBO8460668.1"/>
    <property type="molecule type" value="Genomic_DNA"/>
</dbReference>
<feature type="transmembrane region" description="Helical" evidence="7">
    <location>
        <begin position="12"/>
        <end position="28"/>
    </location>
</feature>
<comment type="subcellular location">
    <subcellularLocation>
        <location evidence="1">Cell membrane</location>
        <topology evidence="1">Multi-pass membrane protein</topology>
    </subcellularLocation>
</comment>
<reference evidence="9" key="1">
    <citation type="submission" date="2020-10" db="EMBL/GenBank/DDBJ databases">
        <authorList>
            <person name="Gilroy R."/>
        </authorList>
    </citation>
    <scope>NUCLEOTIDE SEQUENCE</scope>
    <source>
        <strain evidence="9">G3-3990</strain>
    </source>
</reference>
<evidence type="ECO:0000256" key="1">
    <source>
        <dbReference type="ARBA" id="ARBA00004651"/>
    </source>
</evidence>
<dbReference type="Pfam" id="PF01757">
    <property type="entry name" value="Acyl_transf_3"/>
    <property type="match status" value="1"/>
</dbReference>
<accession>A0A9D9N583</accession>
<dbReference type="Proteomes" id="UP000823641">
    <property type="component" value="Unassembled WGS sequence"/>
</dbReference>
<keyword evidence="6 7" id="KW-0472">Membrane</keyword>
<comment type="similarity">
    <text evidence="2">Belongs to the acyltransferase 3 family.</text>
</comment>
<keyword evidence="9" id="KW-0012">Acyltransferase</keyword>
<evidence type="ECO:0000313" key="9">
    <source>
        <dbReference type="EMBL" id="MBO8460668.1"/>
    </source>
</evidence>
<keyword evidence="5 7" id="KW-1133">Transmembrane helix</keyword>
<feature type="transmembrane region" description="Helical" evidence="7">
    <location>
        <begin position="92"/>
        <end position="111"/>
    </location>
</feature>
<evidence type="ECO:0000256" key="5">
    <source>
        <dbReference type="ARBA" id="ARBA00022989"/>
    </source>
</evidence>
<comment type="caution">
    <text evidence="9">The sequence shown here is derived from an EMBL/GenBank/DDBJ whole genome shotgun (WGS) entry which is preliminary data.</text>
</comment>
<feature type="transmembrane region" description="Helical" evidence="7">
    <location>
        <begin position="225"/>
        <end position="244"/>
    </location>
</feature>
<feature type="transmembrane region" description="Helical" evidence="7">
    <location>
        <begin position="160"/>
        <end position="181"/>
    </location>
</feature>
<dbReference type="AlphaFoldDB" id="A0A9D9N583"/>
<feature type="transmembrane region" description="Helical" evidence="7">
    <location>
        <begin position="48"/>
        <end position="71"/>
    </location>
</feature>
<feature type="transmembrane region" description="Helical" evidence="7">
    <location>
        <begin position="288"/>
        <end position="309"/>
    </location>
</feature>
<dbReference type="PANTHER" id="PTHR40074:SF2">
    <property type="entry name" value="O-ACETYLTRANSFERASE WECH"/>
    <property type="match status" value="1"/>
</dbReference>
<organism evidence="9 10">
    <name type="scientific">Candidatus Gallipaludibacter merdavium</name>
    <dbReference type="NCBI Taxonomy" id="2840839"/>
    <lineage>
        <taxon>Bacteria</taxon>
        <taxon>Pseudomonadati</taxon>
        <taxon>Bacteroidota</taxon>
        <taxon>Bacteroidia</taxon>
        <taxon>Bacteroidales</taxon>
        <taxon>Candidatus Gallipaludibacter</taxon>
    </lineage>
</organism>
<evidence type="ECO:0000256" key="6">
    <source>
        <dbReference type="ARBA" id="ARBA00023136"/>
    </source>
</evidence>
<evidence type="ECO:0000259" key="8">
    <source>
        <dbReference type="Pfam" id="PF01757"/>
    </source>
</evidence>
<keyword evidence="4 7" id="KW-0812">Transmembrane</keyword>
<keyword evidence="9" id="KW-0808">Transferase</keyword>
<reference evidence="9" key="2">
    <citation type="journal article" date="2021" name="PeerJ">
        <title>Extensive microbial diversity within the chicken gut microbiome revealed by metagenomics and culture.</title>
        <authorList>
            <person name="Gilroy R."/>
            <person name="Ravi A."/>
            <person name="Getino M."/>
            <person name="Pursley I."/>
            <person name="Horton D.L."/>
            <person name="Alikhan N.F."/>
            <person name="Baker D."/>
            <person name="Gharbi K."/>
            <person name="Hall N."/>
            <person name="Watson M."/>
            <person name="Adriaenssens E.M."/>
            <person name="Foster-Nyarko E."/>
            <person name="Jarju S."/>
            <person name="Secka A."/>
            <person name="Antonio M."/>
            <person name="Oren A."/>
            <person name="Chaudhuri R.R."/>
            <person name="La Ragione R."/>
            <person name="Hildebrand F."/>
            <person name="Pallen M.J."/>
        </authorList>
    </citation>
    <scope>NUCLEOTIDE SEQUENCE</scope>
    <source>
        <strain evidence="9">G3-3990</strain>
    </source>
</reference>
<gene>
    <name evidence="9" type="ORF">IAA73_10110</name>
</gene>
<dbReference type="GO" id="GO:0005886">
    <property type="term" value="C:plasma membrane"/>
    <property type="evidence" value="ECO:0007669"/>
    <property type="project" value="UniProtKB-SubCell"/>
</dbReference>
<dbReference type="InterPro" id="IPR002656">
    <property type="entry name" value="Acyl_transf_3_dom"/>
</dbReference>
<feature type="transmembrane region" description="Helical" evidence="7">
    <location>
        <begin position="315"/>
        <end position="339"/>
    </location>
</feature>
<sequence length="354" mass="41138">MMDNAMSKVIQFLRLPLMVTIVMIHAYIKEYDISNPEIPYSFMGAVQYFFSNIVSQVAIPMFFCFSGYLFFAKMQRLDGQTYWNKLKSRFHSLLVPYVIWNLLYVFIYYVAQATSLMPADLSGKHKLVVDYTLYDWLSVFWNIHGGLFPMDAPLWFIRDLMLAVLLAPLLYFCLTKLKYWFVFLLGALWFCGISGQVLSSATFFYFSLGAYYGIYKKSMIVSGKIGGVLLVVYALCMALEMYFYDGEYIAYFRRLCVIVGIYATLFLTDYLIRVKSWKISHFWSDSSFFIYAYHAVFLVMLQKCCFLFVSFQNEYGALCVYFFSVACAVCLGAVLNWLLKKMLPRVASVLLGER</sequence>
<keyword evidence="3" id="KW-1003">Cell membrane</keyword>
<evidence type="ECO:0000256" key="3">
    <source>
        <dbReference type="ARBA" id="ARBA00022475"/>
    </source>
</evidence>